<dbReference type="InterPro" id="IPR020904">
    <property type="entry name" value="Sc_DH/Rdtase_CS"/>
</dbReference>
<proteinExistence type="inferred from homology"/>
<dbReference type="Proteomes" id="UP000316213">
    <property type="component" value="Unassembled WGS sequence"/>
</dbReference>
<sequence>MKNRKVCLVVGASSGIGKAAAEALAGRGHRVYGTSRDASRVTISNVVGLDLEINDDHSIQEAVRKILDNEQRIDAMFYAAGFYTAGAIEETTPEQIHQQLDAYFVGAHRVTRVLLPHFREAGAGRLLYMSSNAGDAALPYHAIYSCSKAALQIYCDGLRYEVEPLDIQVSYLQNGGVKTGAEASFRRAAEPVAVYDGPRDRAIAAFHRMQQKGPEPKAIGKTVADAIEARTMNPVIRADGFSKLIGFLGAVMPSKMFRSQLKKSLDIA</sequence>
<evidence type="ECO:0000256" key="1">
    <source>
        <dbReference type="ARBA" id="ARBA00006484"/>
    </source>
</evidence>
<gene>
    <name evidence="3" type="primary">rbtD</name>
    <name evidence="3" type="ORF">Pla100_22640</name>
</gene>
<evidence type="ECO:0000313" key="3">
    <source>
        <dbReference type="EMBL" id="TWT97115.1"/>
    </source>
</evidence>
<dbReference type="AlphaFoldDB" id="A0A5C6AD65"/>
<dbReference type="GO" id="GO:0050255">
    <property type="term" value="F:ribitol 2-dehydrogenase (NAD+) activity"/>
    <property type="evidence" value="ECO:0007669"/>
    <property type="project" value="UniProtKB-EC"/>
</dbReference>
<dbReference type="InterPro" id="IPR036291">
    <property type="entry name" value="NAD(P)-bd_dom_sf"/>
</dbReference>
<dbReference type="InterPro" id="IPR002347">
    <property type="entry name" value="SDR_fam"/>
</dbReference>
<keyword evidence="2 3" id="KW-0560">Oxidoreductase</keyword>
<dbReference type="PROSITE" id="PS00061">
    <property type="entry name" value="ADH_SHORT"/>
    <property type="match status" value="1"/>
</dbReference>
<name>A0A5C6AD65_9BACT</name>
<dbReference type="Pfam" id="PF00106">
    <property type="entry name" value="adh_short"/>
    <property type="match status" value="1"/>
</dbReference>
<comment type="similarity">
    <text evidence="1">Belongs to the short-chain dehydrogenases/reductases (SDR) family.</text>
</comment>
<dbReference type="PANTHER" id="PTHR43976:SF16">
    <property type="entry name" value="SHORT-CHAIN DEHYDROGENASE_REDUCTASE FAMILY PROTEIN"/>
    <property type="match status" value="1"/>
</dbReference>
<dbReference type="EMBL" id="SJPM01000004">
    <property type="protein sequence ID" value="TWT97115.1"/>
    <property type="molecule type" value="Genomic_DNA"/>
</dbReference>
<dbReference type="RefSeq" id="WP_146577771.1">
    <property type="nucleotide sequence ID" value="NZ_SJPM01000004.1"/>
</dbReference>
<dbReference type="SUPFAM" id="SSF51735">
    <property type="entry name" value="NAD(P)-binding Rossmann-fold domains"/>
    <property type="match status" value="1"/>
</dbReference>
<dbReference type="EC" id="1.1.1.56" evidence="3"/>
<evidence type="ECO:0000313" key="4">
    <source>
        <dbReference type="Proteomes" id="UP000316213"/>
    </source>
</evidence>
<comment type="caution">
    <text evidence="3">The sequence shown here is derived from an EMBL/GenBank/DDBJ whole genome shotgun (WGS) entry which is preliminary data.</text>
</comment>
<reference evidence="3 4" key="1">
    <citation type="submission" date="2019-02" db="EMBL/GenBank/DDBJ databases">
        <title>Deep-cultivation of Planctomycetes and their phenomic and genomic characterization uncovers novel biology.</title>
        <authorList>
            <person name="Wiegand S."/>
            <person name="Jogler M."/>
            <person name="Boedeker C."/>
            <person name="Pinto D."/>
            <person name="Vollmers J."/>
            <person name="Rivas-Marin E."/>
            <person name="Kohn T."/>
            <person name="Peeters S.H."/>
            <person name="Heuer A."/>
            <person name="Rast P."/>
            <person name="Oberbeckmann S."/>
            <person name="Bunk B."/>
            <person name="Jeske O."/>
            <person name="Meyerdierks A."/>
            <person name="Storesund J.E."/>
            <person name="Kallscheuer N."/>
            <person name="Luecker S."/>
            <person name="Lage O.M."/>
            <person name="Pohl T."/>
            <person name="Merkel B.J."/>
            <person name="Hornburger P."/>
            <person name="Mueller R.-W."/>
            <person name="Bruemmer F."/>
            <person name="Labrenz M."/>
            <person name="Spormann A.M."/>
            <person name="Op Den Camp H."/>
            <person name="Overmann J."/>
            <person name="Amann R."/>
            <person name="Jetten M.S.M."/>
            <person name="Mascher T."/>
            <person name="Medema M.H."/>
            <person name="Devos D.P."/>
            <person name="Kaster A.-K."/>
            <person name="Ovreas L."/>
            <person name="Rohde M."/>
            <person name="Galperin M.Y."/>
            <person name="Jogler C."/>
        </authorList>
    </citation>
    <scope>NUCLEOTIDE SEQUENCE [LARGE SCALE GENOMIC DNA]</scope>
    <source>
        <strain evidence="3 4">Pla100</strain>
    </source>
</reference>
<dbReference type="OrthoDB" id="9775296at2"/>
<dbReference type="PRINTS" id="PR00081">
    <property type="entry name" value="GDHRDH"/>
</dbReference>
<evidence type="ECO:0000256" key="2">
    <source>
        <dbReference type="ARBA" id="ARBA00023002"/>
    </source>
</evidence>
<accession>A0A5C6AD65</accession>
<keyword evidence="4" id="KW-1185">Reference proteome</keyword>
<dbReference type="PANTHER" id="PTHR43976">
    <property type="entry name" value="SHORT CHAIN DEHYDROGENASE"/>
    <property type="match status" value="1"/>
</dbReference>
<dbReference type="Gene3D" id="3.40.50.720">
    <property type="entry name" value="NAD(P)-binding Rossmann-like Domain"/>
    <property type="match status" value="1"/>
</dbReference>
<dbReference type="InterPro" id="IPR051911">
    <property type="entry name" value="SDR_oxidoreductase"/>
</dbReference>
<protein>
    <submittedName>
        <fullName evidence="3">Ribitol 2-dehydrogenase</fullName>
        <ecNumber evidence="3">1.1.1.56</ecNumber>
    </submittedName>
</protein>
<organism evidence="3 4">
    <name type="scientific">Neorhodopirellula pilleata</name>
    <dbReference type="NCBI Taxonomy" id="2714738"/>
    <lineage>
        <taxon>Bacteria</taxon>
        <taxon>Pseudomonadati</taxon>
        <taxon>Planctomycetota</taxon>
        <taxon>Planctomycetia</taxon>
        <taxon>Pirellulales</taxon>
        <taxon>Pirellulaceae</taxon>
        <taxon>Neorhodopirellula</taxon>
    </lineage>
</organism>